<dbReference type="Pfam" id="PF04945">
    <property type="entry name" value="YHS"/>
    <property type="match status" value="1"/>
</dbReference>
<dbReference type="Proteomes" id="UP000288227">
    <property type="component" value="Unassembled WGS sequence"/>
</dbReference>
<feature type="domain" description="YHS" evidence="2">
    <location>
        <begin position="60"/>
        <end position="105"/>
    </location>
</feature>
<reference evidence="3 4" key="1">
    <citation type="submission" date="2018-11" db="EMBL/GenBank/DDBJ databases">
        <title>Chryseotalea sanarue gen. nov., sp., nov., a member of the family Cytophagaceae, isolated from a brackish lake in Hamamatsu Japan.</title>
        <authorList>
            <person name="Maejima Y."/>
            <person name="Iino T."/>
            <person name="Muraguchi Y."/>
            <person name="Fukuda K."/>
            <person name="Ohkuma M."/>
            <person name="Moriuchi R."/>
            <person name="Dohra H."/>
            <person name="Kimbara K."/>
            <person name="Shintani M."/>
        </authorList>
    </citation>
    <scope>NUCLEOTIDE SEQUENCE [LARGE SCALE GENOMIC DNA]</scope>
    <source>
        <strain evidence="3 4">Ys</strain>
    </source>
</reference>
<name>A0A401UDY2_9BACT</name>
<accession>A0A401UDY2</accession>
<evidence type="ECO:0000256" key="1">
    <source>
        <dbReference type="SAM" id="Phobius"/>
    </source>
</evidence>
<evidence type="ECO:0000259" key="2">
    <source>
        <dbReference type="Pfam" id="PF04945"/>
    </source>
</evidence>
<proteinExistence type="predicted"/>
<comment type="caution">
    <text evidence="3">The sequence shown here is derived from an EMBL/GenBank/DDBJ whole genome shotgun (WGS) entry which is preliminary data.</text>
</comment>
<dbReference type="NCBIfam" id="NF041384">
    <property type="entry name" value="YHS_seleno_dom"/>
    <property type="match status" value="1"/>
</dbReference>
<dbReference type="AlphaFoldDB" id="A0A401UDY2"/>
<keyword evidence="1" id="KW-0812">Transmembrane</keyword>
<gene>
    <name evidence="3" type="ORF">SanaruYs_33340</name>
</gene>
<evidence type="ECO:0000313" key="3">
    <source>
        <dbReference type="EMBL" id="GCC53093.1"/>
    </source>
</evidence>
<keyword evidence="4" id="KW-1185">Reference proteome</keyword>
<keyword evidence="1" id="KW-0472">Membrane</keyword>
<feature type="transmembrane region" description="Helical" evidence="1">
    <location>
        <begin position="20"/>
        <end position="39"/>
    </location>
</feature>
<dbReference type="InterPro" id="IPR007029">
    <property type="entry name" value="YHS_dom"/>
</dbReference>
<organism evidence="3 4">
    <name type="scientific">Chryseotalea sanaruensis</name>
    <dbReference type="NCBI Taxonomy" id="2482724"/>
    <lineage>
        <taxon>Bacteria</taxon>
        <taxon>Pseudomonadati</taxon>
        <taxon>Bacteroidota</taxon>
        <taxon>Cytophagia</taxon>
        <taxon>Cytophagales</taxon>
        <taxon>Chryseotaleaceae</taxon>
        <taxon>Chryseotalea</taxon>
    </lineage>
</organism>
<evidence type="ECO:0000313" key="4">
    <source>
        <dbReference type="Proteomes" id="UP000288227"/>
    </source>
</evidence>
<dbReference type="EMBL" id="BHXQ01000006">
    <property type="protein sequence ID" value="GCC53093.1"/>
    <property type="molecule type" value="Genomic_DNA"/>
</dbReference>
<keyword evidence="1" id="KW-1133">Transmembrane helix</keyword>
<protein>
    <submittedName>
        <fullName evidence="3">YHS domain protein</fullName>
    </submittedName>
</protein>
<sequence>MPQKSTFLSNFRYVIETNQLTMKAIAVTIFMLGSAIVMAQELKGKVFTTSKGAIDGYDVVAYFTDAKPVKGDKQFAHQWEGATWYFASADHRDLFKAEPKKYAPAFGGFCAYGVSQGYKVKIEADAWDIVDGVLYLNYDMGVQKSWKKDKTGYITKANNNWASLKDQ</sequence>